<protein>
    <submittedName>
        <fullName evidence="1">Uncharacterized protein</fullName>
    </submittedName>
</protein>
<accession>A0A0H5QUS3</accession>
<organism evidence="1 2">
    <name type="scientific">Neisseria meningitidis serogroup B</name>
    <dbReference type="NCBI Taxonomy" id="491"/>
    <lineage>
        <taxon>Bacteria</taxon>
        <taxon>Pseudomonadati</taxon>
        <taxon>Pseudomonadota</taxon>
        <taxon>Betaproteobacteria</taxon>
        <taxon>Neisseriales</taxon>
        <taxon>Neisseriaceae</taxon>
        <taxon>Neisseria</taxon>
    </lineage>
</organism>
<dbReference type="AlphaFoldDB" id="A0A0H5QUS3"/>
<proteinExistence type="predicted"/>
<name>A0A0H5QUS3_NEIMI</name>
<evidence type="ECO:0000313" key="2">
    <source>
        <dbReference type="Proteomes" id="UP000182715"/>
    </source>
</evidence>
<evidence type="ECO:0000313" key="1">
    <source>
        <dbReference type="EMBL" id="CRY99413.1"/>
    </source>
</evidence>
<feature type="non-terminal residue" evidence="1">
    <location>
        <position position="1"/>
    </location>
</feature>
<dbReference type="EMBL" id="CVTF01000070">
    <property type="protein sequence ID" value="CRY99413.1"/>
    <property type="molecule type" value="Genomic_DNA"/>
</dbReference>
<reference evidence="1 2" key="1">
    <citation type="submission" date="2014-11" db="EMBL/GenBank/DDBJ databases">
        <authorList>
            <person name="Diene M.Seydina."/>
        </authorList>
    </citation>
    <scope>NUCLEOTIDE SEQUENCE [LARGE SCALE GENOMIC DNA]</scope>
    <source>
        <strain evidence="1 2">Neisseria meningitidis CHUV</strain>
    </source>
</reference>
<sequence length="58" mass="6577">VFGRHTEYAIADNFTKYTVPFHLKNNGLDTASTEKPAAHLSKPCLQAYLYNLQIQTVH</sequence>
<dbReference type="Proteomes" id="UP000182715">
    <property type="component" value="Unassembled WGS sequence"/>
</dbReference>